<dbReference type="PANTHER" id="PTHR28285:SF1">
    <property type="entry name" value="PROTEIN BIG1"/>
    <property type="match status" value="1"/>
</dbReference>
<dbReference type="Proteomes" id="UP000308549">
    <property type="component" value="Unassembled WGS sequence"/>
</dbReference>
<gene>
    <name evidence="13" type="ORF">B0A50_04825</name>
</gene>
<dbReference type="InterPro" id="IPR046756">
    <property type="entry name" value="VAS1/VOA1_TM"/>
</dbReference>
<evidence type="ECO:0000256" key="3">
    <source>
        <dbReference type="ARBA" id="ARBA00022089"/>
    </source>
</evidence>
<evidence type="ECO:0000256" key="2">
    <source>
        <dbReference type="ARBA" id="ARBA00008203"/>
    </source>
</evidence>
<proteinExistence type="inferred from homology"/>
<protein>
    <recommendedName>
        <fullName evidence="3">Protein BIG1</fullName>
    </recommendedName>
</protein>
<evidence type="ECO:0000259" key="12">
    <source>
        <dbReference type="Pfam" id="PF20520"/>
    </source>
</evidence>
<evidence type="ECO:0000313" key="14">
    <source>
        <dbReference type="Proteomes" id="UP000308549"/>
    </source>
</evidence>
<dbReference type="EMBL" id="NAJL01000021">
    <property type="protein sequence ID" value="TKA27724.1"/>
    <property type="molecule type" value="Genomic_DNA"/>
</dbReference>
<dbReference type="GO" id="GO:0071555">
    <property type="term" value="P:cell wall organization"/>
    <property type="evidence" value="ECO:0007669"/>
    <property type="project" value="UniProtKB-KW"/>
</dbReference>
<evidence type="ECO:0000256" key="5">
    <source>
        <dbReference type="ARBA" id="ARBA00022729"/>
    </source>
</evidence>
<evidence type="ECO:0000256" key="7">
    <source>
        <dbReference type="ARBA" id="ARBA00022989"/>
    </source>
</evidence>
<feature type="region of interest" description="Disordered" evidence="10">
    <location>
        <begin position="236"/>
        <end position="318"/>
    </location>
</feature>
<dbReference type="GO" id="GO:0006078">
    <property type="term" value="P:(1-&gt;6)-beta-D-glucan biosynthetic process"/>
    <property type="evidence" value="ECO:0007669"/>
    <property type="project" value="TreeGrafter"/>
</dbReference>
<keyword evidence="7 11" id="KW-1133">Transmembrane helix</keyword>
<evidence type="ECO:0000313" key="13">
    <source>
        <dbReference type="EMBL" id="TKA27724.1"/>
    </source>
</evidence>
<dbReference type="GO" id="GO:0005789">
    <property type="term" value="C:endoplasmic reticulum membrane"/>
    <property type="evidence" value="ECO:0007669"/>
    <property type="project" value="UniProtKB-SubCell"/>
</dbReference>
<feature type="transmembrane region" description="Helical" evidence="11">
    <location>
        <begin position="338"/>
        <end position="363"/>
    </location>
</feature>
<keyword evidence="8 11" id="KW-0472">Membrane</keyword>
<evidence type="ECO:0000256" key="6">
    <source>
        <dbReference type="ARBA" id="ARBA00022824"/>
    </source>
</evidence>
<reference evidence="13 14" key="1">
    <citation type="submission" date="2017-03" db="EMBL/GenBank/DDBJ databases">
        <title>Genomes of endolithic fungi from Antarctica.</title>
        <authorList>
            <person name="Coleine C."/>
            <person name="Masonjones S."/>
            <person name="Stajich J.E."/>
        </authorList>
    </citation>
    <scope>NUCLEOTIDE SEQUENCE [LARGE SCALE GENOMIC DNA]</scope>
    <source>
        <strain evidence="13 14">CCFEE 6315</strain>
    </source>
</reference>
<evidence type="ECO:0000256" key="10">
    <source>
        <dbReference type="SAM" id="MobiDB-lite"/>
    </source>
</evidence>
<evidence type="ECO:0000256" key="9">
    <source>
        <dbReference type="ARBA" id="ARBA00023316"/>
    </source>
</evidence>
<evidence type="ECO:0000256" key="1">
    <source>
        <dbReference type="ARBA" id="ARBA00004115"/>
    </source>
</evidence>
<evidence type="ECO:0000256" key="11">
    <source>
        <dbReference type="SAM" id="Phobius"/>
    </source>
</evidence>
<feature type="compositionally biased region" description="Gly residues" evidence="10">
    <location>
        <begin position="292"/>
        <end position="318"/>
    </location>
</feature>
<comment type="subcellular location">
    <subcellularLocation>
        <location evidence="1">Endoplasmic reticulum membrane</location>
        <topology evidence="1">Single-pass type I membrane protein</topology>
    </subcellularLocation>
</comment>
<keyword evidence="14" id="KW-1185">Reference proteome</keyword>
<keyword evidence="9" id="KW-0961">Cell wall biogenesis/degradation</keyword>
<keyword evidence="4 11" id="KW-0812">Transmembrane</keyword>
<keyword evidence="5" id="KW-0732">Signal</keyword>
<evidence type="ECO:0000256" key="8">
    <source>
        <dbReference type="ARBA" id="ARBA00023136"/>
    </source>
</evidence>
<dbReference type="OrthoDB" id="9985059at2759"/>
<dbReference type="AlphaFoldDB" id="A0A4U0TZ93"/>
<accession>A0A4U0TZ93</accession>
<organism evidence="13 14">
    <name type="scientific">Salinomyces thailandicus</name>
    <dbReference type="NCBI Taxonomy" id="706561"/>
    <lineage>
        <taxon>Eukaryota</taxon>
        <taxon>Fungi</taxon>
        <taxon>Dikarya</taxon>
        <taxon>Ascomycota</taxon>
        <taxon>Pezizomycotina</taxon>
        <taxon>Dothideomycetes</taxon>
        <taxon>Dothideomycetidae</taxon>
        <taxon>Mycosphaerellales</taxon>
        <taxon>Teratosphaeriaceae</taxon>
        <taxon>Salinomyces</taxon>
    </lineage>
</organism>
<dbReference type="PANTHER" id="PTHR28285">
    <property type="entry name" value="PROTEIN BIG1"/>
    <property type="match status" value="1"/>
</dbReference>
<name>A0A4U0TZ93_9PEZI</name>
<evidence type="ECO:0000256" key="4">
    <source>
        <dbReference type="ARBA" id="ARBA00022692"/>
    </source>
</evidence>
<keyword evidence="6" id="KW-0256">Endoplasmic reticulum</keyword>
<comment type="similarity">
    <text evidence="2">Belongs to the BIG1 family.</text>
</comment>
<dbReference type="InterPro" id="IPR037654">
    <property type="entry name" value="Big1"/>
</dbReference>
<sequence>MLGWGNGCLTQGGGGGGGGGGGVGGGKLLPAFLLAAASGAHALKDASPFLLLASDPIPGSAVQNQEIATAHDVQTDLSHILNACEDRLYILLAQPGLRAEDVRNAKQMPGLSGRVEKMASGSGGGKVWEIPNVIGSVDLEAVALEGASGCANAGMRMYEKEEDGGAWRGEHEAKGMMVTVPKMQFDLTQTRTEEERTRMLSETDTYISTHLSALDHANISYTLVYTSETLTSDGGALEHAAPPYEMDDDYPSTLHTDLKRDGSDVHALRAAPKKHENNNSTGEDNGKDNGKGKGNGNGNGKGKGKGNGNGNGNGNGKGNGNIDSDLPLFEKYQFFTPALFMGLSVAILLLSILYVGLTAIAGLEVSYAAFSKEMGPNAQGRGKQQ</sequence>
<dbReference type="Pfam" id="PF20520">
    <property type="entry name" value="Ac45-VOA1_TM"/>
    <property type="match status" value="1"/>
</dbReference>
<dbReference type="GO" id="GO:0009272">
    <property type="term" value="P:fungal-type cell wall biogenesis"/>
    <property type="evidence" value="ECO:0007669"/>
    <property type="project" value="TreeGrafter"/>
</dbReference>
<feature type="domain" description="V-type proton ATPase subunit S1/VOA1 transmembrane" evidence="12">
    <location>
        <begin position="333"/>
        <end position="372"/>
    </location>
</feature>
<comment type="caution">
    <text evidence="13">The sequence shown here is derived from an EMBL/GenBank/DDBJ whole genome shotgun (WGS) entry which is preliminary data.</text>
</comment>
<feature type="compositionally biased region" description="Basic and acidic residues" evidence="10">
    <location>
        <begin position="256"/>
        <end position="277"/>
    </location>
</feature>